<protein>
    <submittedName>
        <fullName evidence="2">5421_t:CDS:1</fullName>
    </submittedName>
</protein>
<reference evidence="2 3" key="1">
    <citation type="submission" date="2021-06" db="EMBL/GenBank/DDBJ databases">
        <authorList>
            <person name="Kallberg Y."/>
            <person name="Tangrot J."/>
            <person name="Rosling A."/>
        </authorList>
    </citation>
    <scope>NUCLEOTIDE SEQUENCE [LARGE SCALE GENOMIC DNA]</scope>
    <source>
        <strain evidence="2 3">120-4 pot B 10/14</strain>
    </source>
</reference>
<evidence type="ECO:0000313" key="3">
    <source>
        <dbReference type="Proteomes" id="UP000789901"/>
    </source>
</evidence>
<dbReference type="EMBL" id="CAJVQB010002446">
    <property type="protein sequence ID" value="CAG8575092.1"/>
    <property type="molecule type" value="Genomic_DNA"/>
</dbReference>
<sequence length="74" mass="8308">MAKCKLEDPLNMSSEVNKKNKNNNDTEKLKDITNVMPPLADSNTGIIQTESPDREESVSPCKEENAEKTIFLKI</sequence>
<evidence type="ECO:0000313" key="2">
    <source>
        <dbReference type="EMBL" id="CAG8575092.1"/>
    </source>
</evidence>
<evidence type="ECO:0000256" key="1">
    <source>
        <dbReference type="SAM" id="MobiDB-lite"/>
    </source>
</evidence>
<organism evidence="2 3">
    <name type="scientific">Gigaspora margarita</name>
    <dbReference type="NCBI Taxonomy" id="4874"/>
    <lineage>
        <taxon>Eukaryota</taxon>
        <taxon>Fungi</taxon>
        <taxon>Fungi incertae sedis</taxon>
        <taxon>Mucoromycota</taxon>
        <taxon>Glomeromycotina</taxon>
        <taxon>Glomeromycetes</taxon>
        <taxon>Diversisporales</taxon>
        <taxon>Gigasporaceae</taxon>
        <taxon>Gigaspora</taxon>
    </lineage>
</organism>
<feature type="compositionally biased region" description="Basic and acidic residues" evidence="1">
    <location>
        <begin position="16"/>
        <end position="31"/>
    </location>
</feature>
<keyword evidence="3" id="KW-1185">Reference proteome</keyword>
<proteinExistence type="predicted"/>
<comment type="caution">
    <text evidence="2">The sequence shown here is derived from an EMBL/GenBank/DDBJ whole genome shotgun (WGS) entry which is preliminary data.</text>
</comment>
<gene>
    <name evidence="2" type="ORF">GMARGA_LOCUS5676</name>
</gene>
<dbReference type="Proteomes" id="UP000789901">
    <property type="component" value="Unassembled WGS sequence"/>
</dbReference>
<feature type="region of interest" description="Disordered" evidence="1">
    <location>
        <begin position="1"/>
        <end position="64"/>
    </location>
</feature>
<accession>A0ABN7UE96</accession>
<feature type="compositionally biased region" description="Basic and acidic residues" evidence="1">
    <location>
        <begin position="51"/>
        <end position="64"/>
    </location>
</feature>
<name>A0ABN7UE96_GIGMA</name>
<feature type="compositionally biased region" description="Polar residues" evidence="1">
    <location>
        <begin position="41"/>
        <end position="50"/>
    </location>
</feature>